<dbReference type="InterPro" id="IPR025883">
    <property type="entry name" value="Cadherin-like_domain"/>
</dbReference>
<feature type="domain" description="Cadherin-like beta-sandwich-like" evidence="1">
    <location>
        <begin position="328"/>
        <end position="374"/>
    </location>
</feature>
<dbReference type="Gene3D" id="2.130.10.10">
    <property type="entry name" value="YVTN repeat-like/Quinoprotein amine dehydrogenase"/>
    <property type="match status" value="1"/>
</dbReference>
<evidence type="ECO:0000259" key="1">
    <source>
        <dbReference type="Pfam" id="PF12733"/>
    </source>
</evidence>
<dbReference type="Pfam" id="PF12733">
    <property type="entry name" value="Cadherin-like"/>
    <property type="match status" value="1"/>
</dbReference>
<dbReference type="Proteomes" id="UP000602284">
    <property type="component" value="Unassembled WGS sequence"/>
</dbReference>
<evidence type="ECO:0000313" key="2">
    <source>
        <dbReference type="EMBL" id="MBL0385891.1"/>
    </source>
</evidence>
<feature type="non-terminal residue" evidence="2">
    <location>
        <position position="374"/>
    </location>
</feature>
<reference evidence="2 3" key="1">
    <citation type="submission" date="2021-01" db="EMBL/GenBank/DDBJ databases">
        <title>Tumebacillus sp. strain ITR2 16S ribosomal RNA gene Genome sequencing and assembly.</title>
        <authorList>
            <person name="Kang M."/>
        </authorList>
    </citation>
    <scope>NUCLEOTIDE SEQUENCE [LARGE SCALE GENOMIC DNA]</scope>
    <source>
        <strain evidence="2 3">ITR2</strain>
    </source>
</reference>
<name>A0ABS1J6I9_9BACL</name>
<comment type="caution">
    <text evidence="2">The sequence shown here is derived from an EMBL/GenBank/DDBJ whole genome shotgun (WGS) entry which is preliminary data.</text>
</comment>
<organism evidence="2 3">
    <name type="scientific">Tumebacillus amylolyticus</name>
    <dbReference type="NCBI Taxonomy" id="2801339"/>
    <lineage>
        <taxon>Bacteria</taxon>
        <taxon>Bacillati</taxon>
        <taxon>Bacillota</taxon>
        <taxon>Bacilli</taxon>
        <taxon>Bacillales</taxon>
        <taxon>Alicyclobacillaceae</taxon>
        <taxon>Tumebacillus</taxon>
    </lineage>
</organism>
<proteinExistence type="predicted"/>
<keyword evidence="3" id="KW-1185">Reference proteome</keyword>
<gene>
    <name evidence="2" type="ORF">JJB07_04435</name>
</gene>
<protein>
    <submittedName>
        <fullName evidence="2">Cadherin-like beta sandwich domain-containing protein</fullName>
    </submittedName>
</protein>
<dbReference type="EMBL" id="JAEQNB010000001">
    <property type="protein sequence ID" value="MBL0385891.1"/>
    <property type="molecule type" value="Genomic_DNA"/>
</dbReference>
<sequence>MQSFRFTRRIERWIGSFLIFALVLVSSGFGSFMSSASAASSWSPVTSNSSVGIYGGCYGNGHYVGVGQSGEVVTSSDGTTWTSQTVGTDDLLRCTYQNGKFLAVGYGTPHLYSTGASMYSSADGLAWTAVTIPDTESIFGIAFNGTTYVTVGTGGKILTSSNGTTWSSMTPFTSQDLNDVVFGGNRFVAVGANGGVFVSNNGGVSWASQSVGSSTNLHGVAYDGSLQYVAVGDDGIYLSTDAVSWTKKQSTSDLMYGVTYGGGQFVASGLSGLLYTSADGISWTSETFDASQMFYSVFAGGTKYVAVGESGYLATKPMSLSLSNDASLSNLTVSQGALTPNFDSGTPTYTVSVGNAVTNLTVTPTVSNSHATVK</sequence>
<dbReference type="InterPro" id="IPR015943">
    <property type="entry name" value="WD40/YVTN_repeat-like_dom_sf"/>
</dbReference>
<evidence type="ECO:0000313" key="3">
    <source>
        <dbReference type="Proteomes" id="UP000602284"/>
    </source>
</evidence>
<accession>A0ABS1J6I9</accession>
<dbReference type="SUPFAM" id="SSF110296">
    <property type="entry name" value="Oligoxyloglucan reducing end-specific cellobiohydrolase"/>
    <property type="match status" value="1"/>
</dbReference>
<dbReference type="RefSeq" id="WP_201631452.1">
    <property type="nucleotide sequence ID" value="NZ_JAEQNB010000001.1"/>
</dbReference>